<sequence>MTACRGFHCRNKSRCYPTLSQCLEDRNLAKEVIIPGRQSTLHSSLNCHLFELGRFAIHVCCFVLEDCASKHFSISPCTDRFPTPDLKLGRLESIQFNKRGW</sequence>
<gene>
    <name evidence="1" type="ORF">M408DRAFT_181646</name>
</gene>
<reference evidence="2" key="2">
    <citation type="submission" date="2015-01" db="EMBL/GenBank/DDBJ databases">
        <title>Evolutionary Origins and Diversification of the Mycorrhizal Mutualists.</title>
        <authorList>
            <consortium name="DOE Joint Genome Institute"/>
            <consortium name="Mycorrhizal Genomics Consortium"/>
            <person name="Kohler A."/>
            <person name="Kuo A."/>
            <person name="Nagy L.G."/>
            <person name="Floudas D."/>
            <person name="Copeland A."/>
            <person name="Barry K.W."/>
            <person name="Cichocki N."/>
            <person name="Veneault-Fourrey C."/>
            <person name="LaButti K."/>
            <person name="Lindquist E.A."/>
            <person name="Lipzen A."/>
            <person name="Lundell T."/>
            <person name="Morin E."/>
            <person name="Murat C."/>
            <person name="Riley R."/>
            <person name="Ohm R."/>
            <person name="Sun H."/>
            <person name="Tunlid A."/>
            <person name="Henrissat B."/>
            <person name="Grigoriev I.V."/>
            <person name="Hibbett D.S."/>
            <person name="Martin F."/>
        </authorList>
    </citation>
    <scope>NUCLEOTIDE SEQUENCE [LARGE SCALE GENOMIC DNA]</scope>
    <source>
        <strain evidence="2">MAFF 305830</strain>
    </source>
</reference>
<reference evidence="1 2" key="1">
    <citation type="submission" date="2014-04" db="EMBL/GenBank/DDBJ databases">
        <authorList>
            <consortium name="DOE Joint Genome Institute"/>
            <person name="Kuo A."/>
            <person name="Zuccaro A."/>
            <person name="Kohler A."/>
            <person name="Nagy L.G."/>
            <person name="Floudas D."/>
            <person name="Copeland A."/>
            <person name="Barry K.W."/>
            <person name="Cichocki N."/>
            <person name="Veneault-Fourrey C."/>
            <person name="LaButti K."/>
            <person name="Lindquist E.A."/>
            <person name="Lipzen A."/>
            <person name="Lundell T."/>
            <person name="Morin E."/>
            <person name="Murat C."/>
            <person name="Sun H."/>
            <person name="Tunlid A."/>
            <person name="Henrissat B."/>
            <person name="Grigoriev I.V."/>
            <person name="Hibbett D.S."/>
            <person name="Martin F."/>
            <person name="Nordberg H.P."/>
            <person name="Cantor M.N."/>
            <person name="Hua S.X."/>
        </authorList>
    </citation>
    <scope>NUCLEOTIDE SEQUENCE [LARGE SCALE GENOMIC DNA]</scope>
    <source>
        <strain evidence="1 2">MAFF 305830</strain>
    </source>
</reference>
<evidence type="ECO:0000313" key="1">
    <source>
        <dbReference type="EMBL" id="KIM26571.1"/>
    </source>
</evidence>
<protein>
    <submittedName>
        <fullName evidence="1">Uncharacterized protein</fullName>
    </submittedName>
</protein>
<dbReference type="HOGENOM" id="CLU_2293428_0_0_1"/>
<keyword evidence="2" id="KW-1185">Reference proteome</keyword>
<accession>A0A0C3B539</accession>
<name>A0A0C3B539_SERVB</name>
<dbReference type="EMBL" id="KN824305">
    <property type="protein sequence ID" value="KIM26571.1"/>
    <property type="molecule type" value="Genomic_DNA"/>
</dbReference>
<dbReference type="Proteomes" id="UP000054097">
    <property type="component" value="Unassembled WGS sequence"/>
</dbReference>
<organism evidence="1 2">
    <name type="scientific">Serendipita vermifera MAFF 305830</name>
    <dbReference type="NCBI Taxonomy" id="933852"/>
    <lineage>
        <taxon>Eukaryota</taxon>
        <taxon>Fungi</taxon>
        <taxon>Dikarya</taxon>
        <taxon>Basidiomycota</taxon>
        <taxon>Agaricomycotina</taxon>
        <taxon>Agaricomycetes</taxon>
        <taxon>Sebacinales</taxon>
        <taxon>Serendipitaceae</taxon>
        <taxon>Serendipita</taxon>
    </lineage>
</organism>
<dbReference type="AlphaFoldDB" id="A0A0C3B539"/>
<evidence type="ECO:0000313" key="2">
    <source>
        <dbReference type="Proteomes" id="UP000054097"/>
    </source>
</evidence>
<proteinExistence type="predicted"/>